<accession>A0A151L2I6</accession>
<evidence type="ECO:0000313" key="1">
    <source>
        <dbReference type="EMBL" id="KYN93168.1"/>
    </source>
</evidence>
<gene>
    <name evidence="1" type="ORF">PRSY57_0019300D</name>
</gene>
<dbReference type="KEGG" id="prei:PRSY57_0019300D"/>
<dbReference type="VEuPathDB" id="PlasmoDB:PRCDC_1323300"/>
<protein>
    <submittedName>
        <fullName evidence="1">Putative membrane protein</fullName>
    </submittedName>
</protein>
<dbReference type="VEuPathDB" id="PlasmoDB:PRG01_1326400"/>
<reference evidence="1 2" key="1">
    <citation type="journal article" date="2016" name="Nat. Commun.">
        <title>Genomes of cryptic chimpanzee Plasmodium species reveal key evolutionary events leading to human malaria.</title>
        <authorList>
            <person name="Sundararaman S.A."/>
            <person name="Plenderleith L.J."/>
            <person name="Liu W."/>
            <person name="Loy D.E."/>
            <person name="Learn G.H."/>
            <person name="Li Y."/>
            <person name="Shaw K.S."/>
            <person name="Ayouba A."/>
            <person name="Peeters M."/>
            <person name="Speede S."/>
            <person name="Shaw G.M."/>
            <person name="Bushman F.D."/>
            <person name="Brisson D."/>
            <person name="Rayner J.C."/>
            <person name="Sharp P.M."/>
            <person name="Hahn B.H."/>
        </authorList>
    </citation>
    <scope>NUCLEOTIDE SEQUENCE [LARGE SCALE GENOMIC DNA]</scope>
    <source>
        <strain evidence="1 2">SY57</strain>
    </source>
</reference>
<evidence type="ECO:0000313" key="2">
    <source>
        <dbReference type="Proteomes" id="UP000076359"/>
    </source>
</evidence>
<dbReference type="RefSeq" id="XP_019969736.1">
    <property type="nucleotide sequence ID" value="XM_020114261.1"/>
</dbReference>
<sequence length="132" mass="15906">KDYHDEKNGIHYNKNNCDYDNYRFYNLFHFSLKNKKNHNKRYMIKYTSKEEKKTNYIQILLIQKKKKLFVNISNIVDNLIQVKGKINMNILHKQNQDIKKTEEDISTYCNMNETLKCNVISPKNVCNESHIV</sequence>
<proteinExistence type="predicted"/>
<organism evidence="1 2">
    <name type="scientific">Plasmodium reichenowi</name>
    <dbReference type="NCBI Taxonomy" id="5854"/>
    <lineage>
        <taxon>Eukaryota</taxon>
        <taxon>Sar</taxon>
        <taxon>Alveolata</taxon>
        <taxon>Apicomplexa</taxon>
        <taxon>Aconoidasida</taxon>
        <taxon>Haemosporida</taxon>
        <taxon>Plasmodiidae</taxon>
        <taxon>Plasmodium</taxon>
        <taxon>Plasmodium (Laverania)</taxon>
    </lineage>
</organism>
<dbReference type="AlphaFoldDB" id="A0A151L2I6"/>
<dbReference type="GeneID" id="24532811"/>
<feature type="non-terminal residue" evidence="1">
    <location>
        <position position="132"/>
    </location>
</feature>
<feature type="non-terminal residue" evidence="1">
    <location>
        <position position="1"/>
    </location>
</feature>
<dbReference type="EMBL" id="LVLA01000254">
    <property type="protein sequence ID" value="KYN93168.1"/>
    <property type="molecule type" value="Genomic_DNA"/>
</dbReference>
<dbReference type="Proteomes" id="UP000076359">
    <property type="component" value="Unassembled WGS sequence"/>
</dbReference>
<comment type="caution">
    <text evidence="1">The sequence shown here is derived from an EMBL/GenBank/DDBJ whole genome shotgun (WGS) entry which is preliminary data.</text>
</comment>
<name>A0A151L2I6_PLARE</name>